<evidence type="ECO:0000313" key="2">
    <source>
        <dbReference type="Proteomes" id="UP000545761"/>
    </source>
</evidence>
<protein>
    <submittedName>
        <fullName evidence="1">Uncharacterized protein</fullName>
    </submittedName>
</protein>
<reference evidence="1 2" key="1">
    <citation type="submission" date="2020-07" db="EMBL/GenBank/DDBJ databases">
        <title>Streptomyces isolated from Indian soil.</title>
        <authorList>
            <person name="Mandal S."/>
            <person name="Maiti P.K."/>
        </authorList>
    </citation>
    <scope>NUCLEOTIDE SEQUENCE [LARGE SCALE GENOMIC DNA]</scope>
    <source>
        <strain evidence="1 2">PSKA28</strain>
    </source>
</reference>
<dbReference type="EMBL" id="JACEHE010000066">
    <property type="protein sequence ID" value="MBA2951978.1"/>
    <property type="molecule type" value="Genomic_DNA"/>
</dbReference>
<dbReference type="AlphaFoldDB" id="A0A7W0IDQ1"/>
<comment type="caution">
    <text evidence="1">The sequence shown here is derived from an EMBL/GenBank/DDBJ whole genome shotgun (WGS) entry which is preliminary data.</text>
</comment>
<organism evidence="1 2">
    <name type="scientific">Streptomyces himalayensis subsp. himalayensis</name>
    <dbReference type="NCBI Taxonomy" id="2756131"/>
    <lineage>
        <taxon>Bacteria</taxon>
        <taxon>Bacillati</taxon>
        <taxon>Actinomycetota</taxon>
        <taxon>Actinomycetes</taxon>
        <taxon>Kitasatosporales</taxon>
        <taxon>Streptomycetaceae</taxon>
        <taxon>Streptomyces</taxon>
        <taxon>Streptomyces himalayensis</taxon>
    </lineage>
</organism>
<accession>A0A7W0IDQ1</accession>
<proteinExistence type="predicted"/>
<evidence type="ECO:0000313" key="1">
    <source>
        <dbReference type="EMBL" id="MBA2951978.1"/>
    </source>
</evidence>
<sequence>MDTLGMLHLLKAEPTLMPVAPDDASGEDIERRRRDEVHACLACGERATTALLVQDPHGTWQGKRWLDLCWKDFTRVRTSA</sequence>
<dbReference type="Proteomes" id="UP000545761">
    <property type="component" value="Unassembled WGS sequence"/>
</dbReference>
<gene>
    <name evidence="1" type="ORF">H1D24_41115</name>
</gene>
<name>A0A7W0IDQ1_9ACTN</name>
<dbReference type="RefSeq" id="WP_181662889.1">
    <property type="nucleotide sequence ID" value="NZ_JACEHE010000066.1"/>
</dbReference>